<comment type="pathway">
    <text evidence="3">Cofactor metabolism; pyridoxal 5'-phosphate salvage; pyridoxal 5'-phosphate from pyridoxine 5'-phosphate: step 1/1.</text>
</comment>
<keyword evidence="11" id="KW-1185">Reference proteome</keyword>
<evidence type="ECO:0000259" key="8">
    <source>
        <dbReference type="Pfam" id="PF01243"/>
    </source>
</evidence>
<evidence type="ECO:0000256" key="2">
    <source>
        <dbReference type="ARBA" id="ARBA00004738"/>
    </source>
</evidence>
<comment type="pathway">
    <text evidence="2">Cofactor metabolism; pyridoxal 5'-phosphate salvage; pyridoxal 5'-phosphate from pyridoxamine 5'-phosphate: step 1/1.</text>
</comment>
<evidence type="ECO:0000256" key="7">
    <source>
        <dbReference type="ARBA" id="ARBA00023002"/>
    </source>
</evidence>
<reference evidence="10 11" key="1">
    <citation type="journal article" date="2016" name="Mol. Biol. Evol.">
        <title>Comparative Genomics of Early-Diverging Mushroom-Forming Fungi Provides Insights into the Origins of Lignocellulose Decay Capabilities.</title>
        <authorList>
            <person name="Nagy L.G."/>
            <person name="Riley R."/>
            <person name="Tritt A."/>
            <person name="Adam C."/>
            <person name="Daum C."/>
            <person name="Floudas D."/>
            <person name="Sun H."/>
            <person name="Yadav J.S."/>
            <person name="Pangilinan J."/>
            <person name="Larsson K.H."/>
            <person name="Matsuura K."/>
            <person name="Barry K."/>
            <person name="Labutti K."/>
            <person name="Kuo R."/>
            <person name="Ohm R.A."/>
            <person name="Bhattacharya S.S."/>
            <person name="Shirouzu T."/>
            <person name="Yoshinaga Y."/>
            <person name="Martin F.M."/>
            <person name="Grigoriev I.V."/>
            <person name="Hibbett D.S."/>
        </authorList>
    </citation>
    <scope>NUCLEOTIDE SEQUENCE [LARGE SCALE GENOMIC DNA]</scope>
    <source>
        <strain evidence="10 11">HHB9708</strain>
    </source>
</reference>
<dbReference type="Pfam" id="PF01243">
    <property type="entry name" value="PNPOx_N"/>
    <property type="match status" value="1"/>
</dbReference>
<comment type="cofactor">
    <cofactor evidence="1">
        <name>FMN</name>
        <dbReference type="ChEBI" id="CHEBI:58210"/>
    </cofactor>
</comment>
<evidence type="ECO:0000259" key="9">
    <source>
        <dbReference type="Pfam" id="PF10590"/>
    </source>
</evidence>
<dbReference type="HAMAP" id="MF_01629">
    <property type="entry name" value="PdxH"/>
    <property type="match status" value="1"/>
</dbReference>
<sequence>MIITTSRLFSQTRHLLLTPTALSRRKIMDVHIPPKLVVTTHNQYKTPDHLTVDNVRPQPLDQFKDWFEAARTTVAEPEAMTLSTSTPSGVPSARVVLLKLVDDKGFIFFTNYTSRKSKELLENPNAALTFYWKEVSRQIRVVGKVEKVTRQESEEYFQSRPLGSRIGAWASKQSSVVEEGEVQERYAKLEKRFGEDSVPTPEFWGGWRLIPDEVEFWLGKPSRLHDRVQYTRQNAPDSETPSWTIRRLAP</sequence>
<feature type="domain" description="Pyridoxine 5'-phosphate oxidase dimerisation C-terminal" evidence="9">
    <location>
        <begin position="204"/>
        <end position="250"/>
    </location>
</feature>
<dbReference type="AlphaFoldDB" id="A0A164UPN9"/>
<dbReference type="Gene3D" id="2.30.110.10">
    <property type="entry name" value="Electron Transport, Fmn-binding Protein, Chain A"/>
    <property type="match status" value="1"/>
</dbReference>
<dbReference type="InterPro" id="IPR019740">
    <property type="entry name" value="Pyridox_Oxase_CS"/>
</dbReference>
<dbReference type="GO" id="GO:0004733">
    <property type="term" value="F:pyridoxamine phosphate oxidase activity"/>
    <property type="evidence" value="ECO:0007669"/>
    <property type="project" value="UniProtKB-EC"/>
</dbReference>
<evidence type="ECO:0000256" key="6">
    <source>
        <dbReference type="ARBA" id="ARBA00022643"/>
    </source>
</evidence>
<evidence type="ECO:0000313" key="11">
    <source>
        <dbReference type="Proteomes" id="UP000076722"/>
    </source>
</evidence>
<dbReference type="EMBL" id="KV419407">
    <property type="protein sequence ID" value="KZS93430.1"/>
    <property type="molecule type" value="Genomic_DNA"/>
</dbReference>
<dbReference type="GO" id="GO:0010181">
    <property type="term" value="F:FMN binding"/>
    <property type="evidence" value="ECO:0007669"/>
    <property type="project" value="InterPro"/>
</dbReference>
<dbReference type="PROSITE" id="PS01064">
    <property type="entry name" value="PYRIDOX_OXIDASE"/>
    <property type="match status" value="1"/>
</dbReference>
<gene>
    <name evidence="10" type="ORF">SISNIDRAFT_82234</name>
</gene>
<dbReference type="NCBIfam" id="TIGR00558">
    <property type="entry name" value="pdxH"/>
    <property type="match status" value="1"/>
</dbReference>
<dbReference type="InterPro" id="IPR012349">
    <property type="entry name" value="Split_barrel_FMN-bd"/>
</dbReference>
<evidence type="ECO:0000256" key="5">
    <source>
        <dbReference type="ARBA" id="ARBA00022630"/>
    </source>
</evidence>
<keyword evidence="5" id="KW-0285">Flavoprotein</keyword>
<dbReference type="EC" id="1.4.3.5" evidence="4"/>
<dbReference type="UniPathway" id="UPA01068">
    <property type="reaction ID" value="UER00304"/>
</dbReference>
<dbReference type="Pfam" id="PF10590">
    <property type="entry name" value="PNP_phzG_C"/>
    <property type="match status" value="1"/>
</dbReference>
<feature type="domain" description="Pyridoxamine 5'-phosphate oxidase N-terminal" evidence="8">
    <location>
        <begin position="68"/>
        <end position="177"/>
    </location>
</feature>
<proteinExistence type="inferred from homology"/>
<keyword evidence="7" id="KW-0560">Oxidoreductase</keyword>
<dbReference type="InterPro" id="IPR011576">
    <property type="entry name" value="Pyridox_Oxase_N"/>
</dbReference>
<evidence type="ECO:0000256" key="1">
    <source>
        <dbReference type="ARBA" id="ARBA00001917"/>
    </source>
</evidence>
<dbReference type="InterPro" id="IPR019576">
    <property type="entry name" value="Pyridoxamine_oxidase_dimer_C"/>
</dbReference>
<accession>A0A164UPN9</accession>
<dbReference type="OrthoDB" id="303614at2759"/>
<keyword evidence="6" id="KW-0288">FMN</keyword>
<dbReference type="SUPFAM" id="SSF50475">
    <property type="entry name" value="FMN-binding split barrel"/>
    <property type="match status" value="1"/>
</dbReference>
<evidence type="ECO:0000256" key="4">
    <source>
        <dbReference type="ARBA" id="ARBA00012801"/>
    </source>
</evidence>
<dbReference type="InterPro" id="IPR000659">
    <property type="entry name" value="Pyridox_Oxase"/>
</dbReference>
<name>A0A164UPN9_9AGAM</name>
<dbReference type="NCBIfam" id="NF004231">
    <property type="entry name" value="PRK05679.1"/>
    <property type="match status" value="1"/>
</dbReference>
<organism evidence="10 11">
    <name type="scientific">Sistotremastrum niveocremeum HHB9708</name>
    <dbReference type="NCBI Taxonomy" id="1314777"/>
    <lineage>
        <taxon>Eukaryota</taxon>
        <taxon>Fungi</taxon>
        <taxon>Dikarya</taxon>
        <taxon>Basidiomycota</taxon>
        <taxon>Agaricomycotina</taxon>
        <taxon>Agaricomycetes</taxon>
        <taxon>Sistotremastrales</taxon>
        <taxon>Sistotremastraceae</taxon>
        <taxon>Sertulicium</taxon>
        <taxon>Sertulicium niveocremeum</taxon>
    </lineage>
</organism>
<protein>
    <recommendedName>
        <fullName evidence="4">pyridoxal 5'-phosphate synthase</fullName>
        <ecNumber evidence="4">1.4.3.5</ecNumber>
    </recommendedName>
</protein>
<dbReference type="Proteomes" id="UP000076722">
    <property type="component" value="Unassembled WGS sequence"/>
</dbReference>
<dbReference type="PIRSF" id="PIRSF000190">
    <property type="entry name" value="Pyd_amn-ph_oxd"/>
    <property type="match status" value="1"/>
</dbReference>
<dbReference type="STRING" id="1314777.A0A164UPN9"/>
<evidence type="ECO:0000313" key="10">
    <source>
        <dbReference type="EMBL" id="KZS93430.1"/>
    </source>
</evidence>
<dbReference type="GO" id="GO:0008615">
    <property type="term" value="P:pyridoxine biosynthetic process"/>
    <property type="evidence" value="ECO:0007669"/>
    <property type="project" value="InterPro"/>
</dbReference>
<dbReference type="PANTHER" id="PTHR10851">
    <property type="entry name" value="PYRIDOXINE-5-PHOSPHATE OXIDASE"/>
    <property type="match status" value="1"/>
</dbReference>
<evidence type="ECO:0000256" key="3">
    <source>
        <dbReference type="ARBA" id="ARBA00005037"/>
    </source>
</evidence>
<dbReference type="PANTHER" id="PTHR10851:SF0">
    <property type="entry name" value="PYRIDOXINE-5'-PHOSPHATE OXIDASE"/>
    <property type="match status" value="1"/>
</dbReference>